<reference evidence="6" key="1">
    <citation type="submission" date="2025-08" db="UniProtKB">
        <authorList>
            <consortium name="RefSeq"/>
        </authorList>
    </citation>
    <scope>IDENTIFICATION</scope>
    <source>
        <tissue evidence="6">Adult</tissue>
    </source>
</reference>
<dbReference type="Gene3D" id="2.30.42.10">
    <property type="match status" value="1"/>
</dbReference>
<name>A0A6I9VL46_BACDO</name>
<feature type="compositionally biased region" description="Polar residues" evidence="3">
    <location>
        <begin position="245"/>
        <end position="259"/>
    </location>
</feature>
<feature type="compositionally biased region" description="Basic residues" evidence="3">
    <location>
        <begin position="497"/>
        <end position="513"/>
    </location>
</feature>
<feature type="region of interest" description="Disordered" evidence="3">
    <location>
        <begin position="239"/>
        <end position="268"/>
    </location>
</feature>
<comment type="subcellular location">
    <subcellularLocation>
        <location evidence="1">Cytoplasm</location>
    </subcellularLocation>
</comment>
<dbReference type="InParanoid" id="A0A6I9VL46"/>
<feature type="region of interest" description="Disordered" evidence="3">
    <location>
        <begin position="363"/>
        <end position="426"/>
    </location>
</feature>
<feature type="domain" description="PDZ" evidence="4">
    <location>
        <begin position="105"/>
        <end position="193"/>
    </location>
</feature>
<dbReference type="CDD" id="cd06713">
    <property type="entry name" value="PDZ_tamalin_CYTIP-like"/>
    <property type="match status" value="1"/>
</dbReference>
<dbReference type="PANTHER" id="PTHR15963">
    <property type="entry name" value="GENERAL RECEPTOR FOR PHOSPHOINOSITIDES 1-ASSOCIATED SCAFFOLD PROTEIN-RELATED"/>
    <property type="match status" value="1"/>
</dbReference>
<feature type="compositionally biased region" description="Low complexity" evidence="3">
    <location>
        <begin position="363"/>
        <end position="375"/>
    </location>
</feature>
<feature type="compositionally biased region" description="Low complexity" evidence="3">
    <location>
        <begin position="554"/>
        <end position="567"/>
    </location>
</feature>
<dbReference type="Pfam" id="PF00595">
    <property type="entry name" value="PDZ"/>
    <property type="match status" value="1"/>
</dbReference>
<feature type="compositionally biased region" description="Polar residues" evidence="3">
    <location>
        <begin position="525"/>
        <end position="535"/>
    </location>
</feature>
<protein>
    <submittedName>
        <fullName evidence="6">Mediator of RNA polymerase II transcription subunit 12</fullName>
    </submittedName>
</protein>
<dbReference type="InterPro" id="IPR036034">
    <property type="entry name" value="PDZ_sf"/>
</dbReference>
<dbReference type="SUPFAM" id="SSF50156">
    <property type="entry name" value="PDZ domain-like"/>
    <property type="match status" value="1"/>
</dbReference>
<feature type="compositionally biased region" description="Low complexity" evidence="3">
    <location>
        <begin position="397"/>
        <end position="412"/>
    </location>
</feature>
<keyword evidence="2" id="KW-0963">Cytoplasm</keyword>
<dbReference type="PANTHER" id="PTHR15963:SF5">
    <property type="entry name" value="SHORT SPINDLE 6, ISOFORM A"/>
    <property type="match status" value="1"/>
</dbReference>
<accession>A0A6I9VL46</accession>
<dbReference type="SMART" id="SM00228">
    <property type="entry name" value="PDZ"/>
    <property type="match status" value="1"/>
</dbReference>
<dbReference type="Proteomes" id="UP001652620">
    <property type="component" value="Chromosome 5"/>
</dbReference>
<evidence type="ECO:0000256" key="2">
    <source>
        <dbReference type="ARBA" id="ARBA00022490"/>
    </source>
</evidence>
<feature type="compositionally biased region" description="Basic residues" evidence="3">
    <location>
        <begin position="537"/>
        <end position="547"/>
    </location>
</feature>
<feature type="compositionally biased region" description="Basic and acidic residues" evidence="3">
    <location>
        <begin position="514"/>
        <end position="523"/>
    </location>
</feature>
<organism evidence="5 6">
    <name type="scientific">Bactrocera dorsalis</name>
    <name type="common">Oriental fruit fly</name>
    <name type="synonym">Dacus dorsalis</name>
    <dbReference type="NCBI Taxonomy" id="27457"/>
    <lineage>
        <taxon>Eukaryota</taxon>
        <taxon>Metazoa</taxon>
        <taxon>Ecdysozoa</taxon>
        <taxon>Arthropoda</taxon>
        <taxon>Hexapoda</taxon>
        <taxon>Insecta</taxon>
        <taxon>Pterygota</taxon>
        <taxon>Neoptera</taxon>
        <taxon>Endopterygota</taxon>
        <taxon>Diptera</taxon>
        <taxon>Brachycera</taxon>
        <taxon>Muscomorpha</taxon>
        <taxon>Tephritoidea</taxon>
        <taxon>Tephritidae</taxon>
        <taxon>Bactrocera</taxon>
        <taxon>Bactrocera</taxon>
    </lineage>
</organism>
<evidence type="ECO:0000313" key="5">
    <source>
        <dbReference type="Proteomes" id="UP001652620"/>
    </source>
</evidence>
<evidence type="ECO:0000313" key="6">
    <source>
        <dbReference type="RefSeq" id="XP_011212877.3"/>
    </source>
</evidence>
<dbReference type="OrthoDB" id="10041077at2759"/>
<feature type="compositionally biased region" description="Low complexity" evidence="3">
    <location>
        <begin position="576"/>
        <end position="593"/>
    </location>
</feature>
<proteinExistence type="predicted"/>
<dbReference type="RefSeq" id="XP_011212877.3">
    <property type="nucleotide sequence ID" value="XM_011214575.4"/>
</dbReference>
<evidence type="ECO:0000259" key="4">
    <source>
        <dbReference type="PROSITE" id="PS50106"/>
    </source>
</evidence>
<feature type="region of interest" description="Disordered" evidence="3">
    <location>
        <begin position="651"/>
        <end position="703"/>
    </location>
</feature>
<feature type="compositionally biased region" description="Low complexity" evidence="3">
    <location>
        <begin position="670"/>
        <end position="701"/>
    </location>
</feature>
<evidence type="ECO:0000256" key="3">
    <source>
        <dbReference type="SAM" id="MobiDB-lite"/>
    </source>
</evidence>
<dbReference type="InterPro" id="IPR052122">
    <property type="entry name" value="Intracell_Traff_Signaling_Reg"/>
</dbReference>
<dbReference type="KEGG" id="bdr:105232759"/>
<feature type="region of interest" description="Disordered" evidence="3">
    <location>
        <begin position="497"/>
        <end position="609"/>
    </location>
</feature>
<keyword evidence="5" id="KW-1185">Reference proteome</keyword>
<dbReference type="PROSITE" id="PS50106">
    <property type="entry name" value="PDZ"/>
    <property type="match status" value="1"/>
</dbReference>
<dbReference type="FunCoup" id="A0A6I9VL46">
    <property type="interactions" value="34"/>
</dbReference>
<dbReference type="InterPro" id="IPR001478">
    <property type="entry name" value="PDZ"/>
</dbReference>
<dbReference type="GeneID" id="105232759"/>
<gene>
    <name evidence="6" type="primary">LOC105232759</name>
</gene>
<dbReference type="AlphaFoldDB" id="A0A6I9VL46"/>
<dbReference type="GO" id="GO:0005737">
    <property type="term" value="C:cytoplasm"/>
    <property type="evidence" value="ECO:0007669"/>
    <property type="project" value="UniProtKB-SubCell"/>
</dbReference>
<sequence>MATVNANPISTSCQSIASAGGPSAGSLGTIVIGGAAPAQQRSTTHYVNGTGSLGRLKYHNKHKSLDASDEELDYSQMSQSTHIIGRVRSERFLATKPDEDRRRRTIIIEKKNDSYGFTLQSYGIHYKKDQEVEMITYVDYVEYDGPAYKAGMREGDVILSINGSDMEKADHKTIVDFIKSCDTRMRMVVLFEDCVRKVDLHMRYIQLQNLLHSKMNELERICLRERELLEGKWKTHSLPARKKATTSPTDAESGTSPTDGENLPYYRPALSTEDVPSMARFQSQQQAIIPPPAQFTLTYHYLDPTYRYVMKPVTSNSSGEHLATSSCGIEGIQRSPSDQHFILRHTESVDTATGLASLSHRSVLSQAQSGASAQAPVPPPRTCEKHKPPNKQHSVEQQHYQQQQQQQQQHQQTTTPVMSQKSHKSSKHCYGHSCNPCIGHFRWKSAEKAAATAAATMGGAGGMNVAGGNGNGNGDNISLDAYDLASPCCDAHCVPTRRRTRHKEHTHKHKHRDRERDSKERQPRPKSQTSHTSPGITRHHMHHHHHHTAQDMLQQQPQPQQQQQQQQQHHHHHHLSPQQQQQQQHQHLQQSQPQPQPHGNCDSHNGSMRSRYYDLTTGLMSHCSLHSCTSSEFAPADSTSYTTSLSTDTLYWDPKSEHSASRQHSTKSRQSYQQYPQQHAQQSQQQPHTQHHQQQQQPTAHVHGVYQQRYHITATQVQPSQIYPQATYVQKPKSWDNLTTKAVSGYGFGYGYLDTVTVKPAMKLQIAQQRHSIPRKNPYGRYSTYTDVENYAPPPSQFVEELITTTTTTKIMAKSTEELIAAPVPQTTCDCITKQQQQALKAAQYQINQAAKVSHHNNCQMGYYSHLPRPTLDAGTSTVQTTTTGVSGDVATVSEVTRL</sequence>
<evidence type="ECO:0000256" key="1">
    <source>
        <dbReference type="ARBA" id="ARBA00004496"/>
    </source>
</evidence>